<keyword evidence="2" id="KW-0732">Signal</keyword>
<keyword evidence="1" id="KW-0812">Transmembrane</keyword>
<proteinExistence type="predicted"/>
<dbReference type="EMBL" id="CP078073">
    <property type="protein sequence ID" value="QXL87464.1"/>
    <property type="molecule type" value="Genomic_DNA"/>
</dbReference>
<gene>
    <name evidence="3" type="ORF">KUL25_18935</name>
</gene>
<keyword evidence="1" id="KW-1133">Transmembrane helix</keyword>
<dbReference type="AlphaFoldDB" id="A0A975TTN1"/>
<feature type="chain" id="PRO_5037813251" evidence="2">
    <location>
        <begin position="18"/>
        <end position="184"/>
    </location>
</feature>
<feature type="transmembrane region" description="Helical" evidence="1">
    <location>
        <begin position="94"/>
        <end position="118"/>
    </location>
</feature>
<feature type="transmembrane region" description="Helical" evidence="1">
    <location>
        <begin position="55"/>
        <end position="82"/>
    </location>
</feature>
<evidence type="ECO:0000256" key="2">
    <source>
        <dbReference type="SAM" id="SignalP"/>
    </source>
</evidence>
<keyword evidence="1" id="KW-0472">Membrane</keyword>
<protein>
    <submittedName>
        <fullName evidence="3">Uncharacterized protein</fullName>
    </submittedName>
</protein>
<evidence type="ECO:0000313" key="3">
    <source>
        <dbReference type="EMBL" id="QXL87464.1"/>
    </source>
</evidence>
<accession>A0A975TTN1</accession>
<dbReference type="EMBL" id="JAIMBW010000001">
    <property type="protein sequence ID" value="MBY4894838.1"/>
    <property type="molecule type" value="Genomic_DNA"/>
</dbReference>
<dbReference type="Proteomes" id="UP000693972">
    <property type="component" value="Unassembled WGS sequence"/>
</dbReference>
<feature type="signal peptide" evidence="2">
    <location>
        <begin position="1"/>
        <end position="17"/>
    </location>
</feature>
<organism evidence="3">
    <name type="scientific">Gymnodinialimonas phycosphaerae</name>
    <dbReference type="NCBI Taxonomy" id="2841589"/>
    <lineage>
        <taxon>Bacteria</taxon>
        <taxon>Pseudomonadati</taxon>
        <taxon>Pseudomonadota</taxon>
        <taxon>Alphaproteobacteria</taxon>
        <taxon>Rhodobacterales</taxon>
        <taxon>Paracoccaceae</taxon>
        <taxon>Gymnodinialimonas</taxon>
    </lineage>
</organism>
<evidence type="ECO:0000313" key="4">
    <source>
        <dbReference type="Proteomes" id="UP000693972"/>
    </source>
</evidence>
<evidence type="ECO:0000256" key="1">
    <source>
        <dbReference type="SAM" id="Phobius"/>
    </source>
</evidence>
<sequence length="184" mass="19515">MGKFPTFFLLLVMAALAAALFGALHNQLSYTVGPTYFTEFKFIQFNIGEALSPRVGAAVVGVLASWWMGPLIGLPAFLYGLFAVPNARSYLGAGLGAVFLVILLATFGALAGLLGGLVADSTGLLDEMIRFPNGPTRQDLLRAGFMHDASYIAGALGLIAAFFPMRHARKIDTARARKEASDAT</sequence>
<dbReference type="RefSeq" id="WP_257894339.1">
    <property type="nucleotide sequence ID" value="NZ_JAIMBW010000001.1"/>
</dbReference>
<name>A0A975TTN1_9RHOB</name>
<feature type="transmembrane region" description="Helical" evidence="1">
    <location>
        <begin position="149"/>
        <end position="168"/>
    </location>
</feature>
<reference evidence="3 4" key="1">
    <citation type="submission" date="2021-07" db="EMBL/GenBank/DDBJ databases">
        <title>Karlodiniumbacter phycospheric gen. nov., sp. nov., a phycosphere bacterium isolated from karlodinium veneficum.</title>
        <authorList>
            <person name="Peng Y."/>
            <person name="Jiang L."/>
            <person name="Lee J."/>
        </authorList>
    </citation>
    <scope>NUCLEOTIDE SEQUENCE</scope>
    <source>
        <strain evidence="3 4">N5</strain>
    </source>
</reference>
<keyword evidence="4" id="KW-1185">Reference proteome</keyword>